<dbReference type="GO" id="GO:0016899">
    <property type="term" value="F:oxidoreductase activity, acting on the CH-OH group of donors, oxygen as acceptor"/>
    <property type="evidence" value="ECO:0007669"/>
    <property type="project" value="InterPro"/>
</dbReference>
<dbReference type="Gene3D" id="3.30.465.10">
    <property type="match status" value="1"/>
</dbReference>
<evidence type="ECO:0000313" key="2">
    <source>
        <dbReference type="EMBL" id="VDD79934.1"/>
    </source>
</evidence>
<evidence type="ECO:0000313" key="3">
    <source>
        <dbReference type="Proteomes" id="UP000267029"/>
    </source>
</evidence>
<dbReference type="InterPro" id="IPR010031">
    <property type="entry name" value="FAD_lactone_oxidase-like"/>
</dbReference>
<sequence length="496" mass="56401">MMEIDINKPFDPLLIQSLAVELQLRIGTLPKVDVYSFHLEACAGDIIQCLRVEPRSLSEISRTVRAARTMKLSVRGMGEASGSEKAIYVDRYTVLIDCCKLADKPRMELVMCHREGDNKDTPGLRVLAGVTITELINFMVRKKVELYQSPDMIPGIGTVVGNIVTASPGVYGPSSGALGGCLADEVISMRVVNSCGDLVEYSDPHKLEQYCANMGLLGVVYNVTLRYRELTTSVVQFEFQDWCRILNSRSINHYFRNSDLTELIYLPYNHLRSGQSLRHDWVPYMDEVIIRSTKRLFTLYDEDLSCAPRHYFHIIDPVMGPDQRQIASFPEEGDSLIGKVYKVLKNELSAANMQTQYTPWAMTCLAPFPSPVRMLRFAIETCCTMDPFFDFMRTFLEMLMQMVRNEENNDVFYGTNLCIRVNFTGGNRTAKLLGVGSLNPTEDVGRRLIAHITFASLVRPGISKEWRDFSERITNFTFGCIPRSSLHWKTEWHTLR</sequence>
<dbReference type="Proteomes" id="UP000267029">
    <property type="component" value="Unassembled WGS sequence"/>
</dbReference>
<reference evidence="2 3" key="1">
    <citation type="submission" date="2018-10" db="EMBL/GenBank/DDBJ databases">
        <authorList>
            <consortium name="Pathogen Informatics"/>
        </authorList>
    </citation>
    <scope>NUCLEOTIDE SEQUENCE [LARGE SCALE GENOMIC DNA]</scope>
</reference>
<accession>A0A0R3UFM8</accession>
<dbReference type="PROSITE" id="PS51387">
    <property type="entry name" value="FAD_PCMH"/>
    <property type="match status" value="1"/>
</dbReference>
<gene>
    <name evidence="2" type="ORF">MCOS_LOCUS5937</name>
</gene>
<dbReference type="PANTHER" id="PTHR43762:SF1">
    <property type="entry name" value="D-ARABINONO-1,4-LACTONE OXIDASE"/>
    <property type="match status" value="1"/>
</dbReference>
<dbReference type="EMBL" id="UXSR01005223">
    <property type="protein sequence ID" value="VDD79934.1"/>
    <property type="molecule type" value="Genomic_DNA"/>
</dbReference>
<dbReference type="SUPFAM" id="SSF56176">
    <property type="entry name" value="FAD-binding/transporter-associated domain-like"/>
    <property type="match status" value="1"/>
</dbReference>
<name>A0A0R3UFM8_MESCO</name>
<dbReference type="InterPro" id="IPR016169">
    <property type="entry name" value="FAD-bd_PCMH_sub2"/>
</dbReference>
<dbReference type="OrthoDB" id="610608at2759"/>
<keyword evidence="3" id="KW-1185">Reference proteome</keyword>
<organism evidence="2 3">
    <name type="scientific">Mesocestoides corti</name>
    <name type="common">Flatworm</name>
    <dbReference type="NCBI Taxonomy" id="53468"/>
    <lineage>
        <taxon>Eukaryota</taxon>
        <taxon>Metazoa</taxon>
        <taxon>Spiralia</taxon>
        <taxon>Lophotrochozoa</taxon>
        <taxon>Platyhelminthes</taxon>
        <taxon>Cestoda</taxon>
        <taxon>Eucestoda</taxon>
        <taxon>Cyclophyllidea</taxon>
        <taxon>Mesocestoididae</taxon>
        <taxon>Mesocestoides</taxon>
    </lineage>
</organism>
<dbReference type="PANTHER" id="PTHR43762">
    <property type="entry name" value="L-GULONOLACTONE OXIDASE"/>
    <property type="match status" value="1"/>
</dbReference>
<protein>
    <recommendedName>
        <fullName evidence="1">FAD-binding PCMH-type domain-containing protein</fullName>
    </recommendedName>
</protein>
<dbReference type="InterPro" id="IPR016166">
    <property type="entry name" value="FAD-bd_PCMH"/>
</dbReference>
<dbReference type="AlphaFoldDB" id="A0A0R3UFM8"/>
<evidence type="ECO:0000259" key="1">
    <source>
        <dbReference type="PROSITE" id="PS51387"/>
    </source>
</evidence>
<proteinExistence type="predicted"/>
<feature type="domain" description="FAD-binding PCMH-type" evidence="1">
    <location>
        <begin position="39"/>
        <end position="230"/>
    </location>
</feature>
<dbReference type="GO" id="GO:0071949">
    <property type="term" value="F:FAD binding"/>
    <property type="evidence" value="ECO:0007669"/>
    <property type="project" value="InterPro"/>
</dbReference>
<dbReference type="InterPro" id="IPR036318">
    <property type="entry name" value="FAD-bd_PCMH-like_sf"/>
</dbReference>
<dbReference type="STRING" id="53468.A0A0R3UFM8"/>